<evidence type="ECO:0000313" key="4">
    <source>
        <dbReference type="Proteomes" id="UP000045285"/>
    </source>
</evidence>
<dbReference type="InterPro" id="IPR011008">
    <property type="entry name" value="Dimeric_a/b-barrel"/>
</dbReference>
<reference evidence="4" key="1">
    <citation type="submission" date="2014-08" db="EMBL/GenBank/DDBJ databases">
        <authorList>
            <person name="Moulin L."/>
        </authorList>
    </citation>
    <scope>NUCLEOTIDE SEQUENCE [LARGE SCALE GENOMIC DNA]</scope>
</reference>
<evidence type="ECO:0000259" key="2">
    <source>
        <dbReference type="Pfam" id="PF03795"/>
    </source>
</evidence>
<dbReference type="STRING" id="69974.MPLDJ20_90004"/>
<sequence length="118" mass="12979">MKYVLLVYGEEKNLYALTPERAARLDADSLGYDRELDRQGKLVIAQALQSVKTSKSLRRRKGKVLVTDGPFAETKEQLLGFVMIEAADLAEALKIAEGIPLAELGTVEVRAIYDIPGS</sequence>
<gene>
    <name evidence="3" type="ORF">MPL3356_40112</name>
</gene>
<dbReference type="AlphaFoldDB" id="A0A090E6D2"/>
<dbReference type="InterPro" id="IPR005545">
    <property type="entry name" value="YCII"/>
</dbReference>
<evidence type="ECO:0000256" key="1">
    <source>
        <dbReference type="ARBA" id="ARBA00007689"/>
    </source>
</evidence>
<dbReference type="SUPFAM" id="SSF54909">
    <property type="entry name" value="Dimeric alpha+beta barrel"/>
    <property type="match status" value="1"/>
</dbReference>
<dbReference type="PANTHER" id="PTHR35174:SF3">
    <property type="entry name" value="BLL7171 PROTEIN"/>
    <property type="match status" value="1"/>
</dbReference>
<dbReference type="PANTHER" id="PTHR35174">
    <property type="entry name" value="BLL7171 PROTEIN-RELATED"/>
    <property type="match status" value="1"/>
</dbReference>
<comment type="similarity">
    <text evidence="1">Belongs to the YciI family.</text>
</comment>
<dbReference type="Pfam" id="PF03795">
    <property type="entry name" value="YCII"/>
    <property type="match status" value="1"/>
</dbReference>
<dbReference type="Gene3D" id="3.30.70.1060">
    <property type="entry name" value="Dimeric alpha+beta barrel"/>
    <property type="match status" value="1"/>
</dbReference>
<protein>
    <recommendedName>
        <fullName evidence="2">YCII-related domain-containing protein</fullName>
    </recommendedName>
</protein>
<accession>A0A090E6D2</accession>
<proteinExistence type="inferred from homology"/>
<dbReference type="EMBL" id="CCMZ01000034">
    <property type="protein sequence ID" value="CDX22837.1"/>
    <property type="molecule type" value="Genomic_DNA"/>
</dbReference>
<feature type="domain" description="YCII-related" evidence="2">
    <location>
        <begin position="1"/>
        <end position="114"/>
    </location>
</feature>
<name>A0A090E6D2_MESPL</name>
<evidence type="ECO:0000313" key="3">
    <source>
        <dbReference type="EMBL" id="CDX22837.1"/>
    </source>
</evidence>
<dbReference type="Proteomes" id="UP000045285">
    <property type="component" value="Unassembled WGS sequence"/>
</dbReference>
<keyword evidence="4" id="KW-1185">Reference proteome</keyword>
<organism evidence="3 4">
    <name type="scientific">Mesorhizobium plurifarium</name>
    <dbReference type="NCBI Taxonomy" id="69974"/>
    <lineage>
        <taxon>Bacteria</taxon>
        <taxon>Pseudomonadati</taxon>
        <taxon>Pseudomonadota</taxon>
        <taxon>Alphaproteobacteria</taxon>
        <taxon>Hyphomicrobiales</taxon>
        <taxon>Phyllobacteriaceae</taxon>
        <taxon>Mesorhizobium</taxon>
    </lineage>
</organism>